<dbReference type="Pfam" id="PF03334">
    <property type="entry name" value="PhaG_MnhG_YufB"/>
    <property type="match status" value="1"/>
</dbReference>
<dbReference type="GO" id="GO:0015385">
    <property type="term" value="F:sodium:proton antiporter activity"/>
    <property type="evidence" value="ECO:0007669"/>
    <property type="project" value="TreeGrafter"/>
</dbReference>
<evidence type="ECO:0000256" key="1">
    <source>
        <dbReference type="ARBA" id="ARBA00008404"/>
    </source>
</evidence>
<sequence>MTVTLAGIGTALILLGVAVFALGAFGLLRLPDVYSRLSGVTMAGGLGISLILVGVLMHHPTPLNTAKVALAILIQLGTAAVGGNAMARAGYLTHAQRSAATHHDELAEAEIDPEAPTPRTSPAE</sequence>
<comment type="similarity">
    <text evidence="1">Belongs to the CPA3 antiporters (TC 2.A.63) subunit G family.</text>
</comment>
<feature type="transmembrane region" description="Helical" evidence="3">
    <location>
        <begin position="69"/>
        <end position="87"/>
    </location>
</feature>
<comment type="caution">
    <text evidence="4">The sequence shown here is derived from an EMBL/GenBank/DDBJ whole genome shotgun (WGS) entry which is preliminary data.</text>
</comment>
<keyword evidence="3" id="KW-0472">Membrane</keyword>
<feature type="transmembrane region" description="Helical" evidence="3">
    <location>
        <begin position="6"/>
        <end position="28"/>
    </location>
</feature>
<evidence type="ECO:0000256" key="3">
    <source>
        <dbReference type="SAM" id="Phobius"/>
    </source>
</evidence>
<dbReference type="PANTHER" id="PTHR34703">
    <property type="entry name" value="ANTIPORTER SUBUNIT MNHG2-RELATED"/>
    <property type="match status" value="1"/>
</dbReference>
<reference evidence="4" key="1">
    <citation type="submission" date="2021-03" db="EMBL/GenBank/DDBJ databases">
        <title>Actinotalea soli sp. nov., isolated from soil.</title>
        <authorList>
            <person name="Ping W."/>
            <person name="Zhang J."/>
        </authorList>
    </citation>
    <scope>NUCLEOTIDE SEQUENCE</scope>
    <source>
        <strain evidence="4">BY-33</strain>
    </source>
</reference>
<proteinExistence type="inferred from homology"/>
<feature type="transmembrane region" description="Helical" evidence="3">
    <location>
        <begin position="40"/>
        <end position="57"/>
    </location>
</feature>
<evidence type="ECO:0000256" key="2">
    <source>
        <dbReference type="SAM" id="MobiDB-lite"/>
    </source>
</evidence>
<dbReference type="AlphaFoldDB" id="A0A939LVB2"/>
<dbReference type="InterPro" id="IPR005133">
    <property type="entry name" value="PhaG_MnhG_YufB"/>
</dbReference>
<name>A0A939LVB2_9CELL</name>
<evidence type="ECO:0000313" key="5">
    <source>
        <dbReference type="Proteomes" id="UP000664209"/>
    </source>
</evidence>
<gene>
    <name evidence="4" type="ORF">J4G33_16315</name>
</gene>
<feature type="region of interest" description="Disordered" evidence="2">
    <location>
        <begin position="99"/>
        <end position="124"/>
    </location>
</feature>
<dbReference type="EMBL" id="JAGEMK010000012">
    <property type="protein sequence ID" value="MBO1753375.1"/>
    <property type="molecule type" value="Genomic_DNA"/>
</dbReference>
<keyword evidence="3" id="KW-1133">Transmembrane helix</keyword>
<keyword evidence="3" id="KW-0812">Transmembrane</keyword>
<dbReference type="Proteomes" id="UP000664209">
    <property type="component" value="Unassembled WGS sequence"/>
</dbReference>
<accession>A0A939LVB2</accession>
<organism evidence="4 5">
    <name type="scientific">Actinotalea soli</name>
    <dbReference type="NCBI Taxonomy" id="2819234"/>
    <lineage>
        <taxon>Bacteria</taxon>
        <taxon>Bacillati</taxon>
        <taxon>Actinomycetota</taxon>
        <taxon>Actinomycetes</taxon>
        <taxon>Micrococcales</taxon>
        <taxon>Cellulomonadaceae</taxon>
        <taxon>Actinotalea</taxon>
    </lineage>
</organism>
<protein>
    <submittedName>
        <fullName evidence="4">Monovalent cation/H(+) antiporter subunit G</fullName>
    </submittedName>
</protein>
<dbReference type="PANTHER" id="PTHR34703:SF1">
    <property type="entry name" value="ANTIPORTER SUBUNIT MNHG2-RELATED"/>
    <property type="match status" value="1"/>
</dbReference>
<keyword evidence="5" id="KW-1185">Reference proteome</keyword>
<dbReference type="RefSeq" id="WP_208057065.1">
    <property type="nucleotide sequence ID" value="NZ_JAGEMK010000012.1"/>
</dbReference>
<evidence type="ECO:0000313" key="4">
    <source>
        <dbReference type="EMBL" id="MBO1753375.1"/>
    </source>
</evidence>